<organism evidence="6">
    <name type="scientific">Cupriavidus pinatubonensis (strain JMP 134 / LMG 1197)</name>
    <name type="common">Cupriavidus necator (strain JMP 134)</name>
    <dbReference type="NCBI Taxonomy" id="264198"/>
    <lineage>
        <taxon>Bacteria</taxon>
        <taxon>Pseudomonadati</taxon>
        <taxon>Pseudomonadota</taxon>
        <taxon>Betaproteobacteria</taxon>
        <taxon>Burkholderiales</taxon>
        <taxon>Burkholderiaceae</taxon>
        <taxon>Cupriavidus</taxon>
    </lineage>
</organism>
<dbReference type="InterPro" id="IPR010987">
    <property type="entry name" value="Glutathione-S-Trfase_C-like"/>
</dbReference>
<dbReference type="FunFam" id="3.40.30.10:FF:000039">
    <property type="entry name" value="Glutathione S-transferase domain"/>
    <property type="match status" value="1"/>
</dbReference>
<dbReference type="PANTHER" id="PTHR44051:SF19">
    <property type="entry name" value="DISULFIDE-BOND OXIDOREDUCTASE YFCG"/>
    <property type="match status" value="1"/>
</dbReference>
<evidence type="ECO:0000313" key="6">
    <source>
        <dbReference type="EMBL" id="AAZ60856.1"/>
    </source>
</evidence>
<dbReference type="Pfam" id="PF00043">
    <property type="entry name" value="GST_C"/>
    <property type="match status" value="1"/>
</dbReference>
<dbReference type="AlphaFoldDB" id="Q471S7"/>
<dbReference type="SFLD" id="SFLDG01150">
    <property type="entry name" value="Main.1:_Beta-like"/>
    <property type="match status" value="1"/>
</dbReference>
<dbReference type="PROSITE" id="PS50404">
    <property type="entry name" value="GST_NTER"/>
    <property type="match status" value="1"/>
</dbReference>
<dbReference type="CDD" id="cd03180">
    <property type="entry name" value="GST_C_2"/>
    <property type="match status" value="1"/>
</dbReference>
<evidence type="ECO:0000256" key="1">
    <source>
        <dbReference type="ARBA" id="ARBA00007409"/>
    </source>
</evidence>
<feature type="domain" description="GST C-terminal" evidence="5">
    <location>
        <begin position="91"/>
        <end position="212"/>
    </location>
</feature>
<proteinExistence type="inferred from homology"/>
<dbReference type="STRING" id="264198.Reut_A1487"/>
<dbReference type="SFLD" id="SFLDS00019">
    <property type="entry name" value="Glutathione_Transferase_(cytos"/>
    <property type="match status" value="1"/>
</dbReference>
<dbReference type="InterPro" id="IPR004046">
    <property type="entry name" value="GST_C"/>
</dbReference>
<dbReference type="InterPro" id="IPR036282">
    <property type="entry name" value="Glutathione-S-Trfase_C_sf"/>
</dbReference>
<dbReference type="KEGG" id="reu:Reut_A1487"/>
<comment type="similarity">
    <text evidence="1 3">Belongs to the GST superfamily.</text>
</comment>
<evidence type="ECO:0000256" key="2">
    <source>
        <dbReference type="ARBA" id="ARBA00022679"/>
    </source>
</evidence>
<dbReference type="HOGENOM" id="CLU_011226_6_2_4"/>
<reference evidence="6" key="1">
    <citation type="submission" date="2005-08" db="EMBL/GenBank/DDBJ databases">
        <title>Complete sequence of Chromosome1 of Ralstonia eutropha JMP134.</title>
        <authorList>
            <person name="Copeland A."/>
            <person name="Lucas S."/>
            <person name="Lapidus A."/>
            <person name="Barry K."/>
            <person name="Detter J.C."/>
            <person name="Glavina T."/>
            <person name="Hammon N."/>
            <person name="Israni S."/>
            <person name="Pitluck S."/>
            <person name="Goltsman E."/>
            <person name="Martinez M."/>
            <person name="Schmutz J."/>
            <person name="Larimer F."/>
            <person name="Land M."/>
            <person name="Lykidis A."/>
            <person name="Richardson P."/>
        </authorList>
    </citation>
    <scope>NUCLEOTIDE SEQUENCE</scope>
    <source>
        <strain evidence="6">JMP134</strain>
    </source>
</reference>
<dbReference type="PANTHER" id="PTHR44051">
    <property type="entry name" value="GLUTATHIONE S-TRANSFERASE-RELATED"/>
    <property type="match status" value="1"/>
</dbReference>
<dbReference type="InterPro" id="IPR004045">
    <property type="entry name" value="Glutathione_S-Trfase_N"/>
</dbReference>
<sequence length="212" mass="24156">MTSHSTLTVLGRANSSNVQKVMWLLAEIGQSCHRVDMGGAFGGNREPEYLKKNPHGVVPTLIDLETVVWESNTIVRYLCNRFNARALYPDDVARRAMVERWMDWQLSTLGPANAQLFQSIVRTPAGKRVQELIDGYRDRNATLFAVLDQALDGHDYVEGNSLTLADIVLAPLTYRWFELPIERPQYTHLRRWYDLICQRPAFQEHVVGVGLS</sequence>
<dbReference type="InterPro" id="IPR036249">
    <property type="entry name" value="Thioredoxin-like_sf"/>
</dbReference>
<dbReference type="Pfam" id="PF02798">
    <property type="entry name" value="GST_N"/>
    <property type="match status" value="1"/>
</dbReference>
<dbReference type="Gene3D" id="3.40.30.10">
    <property type="entry name" value="Glutaredoxin"/>
    <property type="match status" value="1"/>
</dbReference>
<feature type="domain" description="GST N-terminal" evidence="4">
    <location>
        <begin position="5"/>
        <end position="86"/>
    </location>
</feature>
<evidence type="ECO:0000259" key="4">
    <source>
        <dbReference type="PROSITE" id="PS50404"/>
    </source>
</evidence>
<gene>
    <name evidence="6" type="ordered locus">Reut_A1487</name>
</gene>
<name>Q471S7_CUPPJ</name>
<dbReference type="SUPFAM" id="SSF47616">
    <property type="entry name" value="GST C-terminal domain-like"/>
    <property type="match status" value="1"/>
</dbReference>
<dbReference type="Gene3D" id="1.20.1050.10">
    <property type="match status" value="1"/>
</dbReference>
<dbReference type="SUPFAM" id="SSF52833">
    <property type="entry name" value="Thioredoxin-like"/>
    <property type="match status" value="1"/>
</dbReference>
<dbReference type="InterPro" id="IPR040079">
    <property type="entry name" value="Glutathione_S-Trfase"/>
</dbReference>
<dbReference type="CDD" id="cd03047">
    <property type="entry name" value="GST_N_2"/>
    <property type="match status" value="1"/>
</dbReference>
<dbReference type="PROSITE" id="PS50405">
    <property type="entry name" value="GST_CTER"/>
    <property type="match status" value="1"/>
</dbReference>
<protein>
    <submittedName>
        <fullName evidence="6">Glutathione S-transferase, N-terminal:Glutathione S-transferase, C-terminal</fullName>
    </submittedName>
</protein>
<dbReference type="EMBL" id="CP000090">
    <property type="protein sequence ID" value="AAZ60856.1"/>
    <property type="molecule type" value="Genomic_DNA"/>
</dbReference>
<dbReference type="eggNOG" id="COG0625">
    <property type="taxonomic scope" value="Bacteria"/>
</dbReference>
<accession>Q471S7</accession>
<evidence type="ECO:0000256" key="3">
    <source>
        <dbReference type="RuleBase" id="RU003494"/>
    </source>
</evidence>
<evidence type="ECO:0000259" key="5">
    <source>
        <dbReference type="PROSITE" id="PS50405"/>
    </source>
</evidence>
<dbReference type="GO" id="GO:0016740">
    <property type="term" value="F:transferase activity"/>
    <property type="evidence" value="ECO:0007669"/>
    <property type="project" value="UniProtKB-KW"/>
</dbReference>
<dbReference type="OrthoDB" id="5958450at2"/>
<keyword evidence="2 6" id="KW-0808">Transferase</keyword>
<dbReference type="SFLD" id="SFLDG00358">
    <property type="entry name" value="Main_(cytGST)"/>
    <property type="match status" value="1"/>
</dbReference>